<dbReference type="SUPFAM" id="SSF57783">
    <property type="entry name" value="Zinc beta-ribbon"/>
    <property type="match status" value="1"/>
</dbReference>
<dbReference type="Proteomes" id="UP000198561">
    <property type="component" value="Unassembled WGS sequence"/>
</dbReference>
<dbReference type="AlphaFoldDB" id="A0A1H6H7S5"/>
<evidence type="ECO:0000313" key="3">
    <source>
        <dbReference type="Proteomes" id="UP000198561"/>
    </source>
</evidence>
<evidence type="ECO:0000259" key="1">
    <source>
        <dbReference type="SMART" id="SM00400"/>
    </source>
</evidence>
<dbReference type="STRING" id="680127.SAMN05421593_1587"/>
<organism evidence="2 3">
    <name type="scientific">Chryseobacterium culicis</name>
    <dbReference type="NCBI Taxonomy" id="680127"/>
    <lineage>
        <taxon>Bacteria</taxon>
        <taxon>Pseudomonadati</taxon>
        <taxon>Bacteroidota</taxon>
        <taxon>Flavobacteriia</taxon>
        <taxon>Flavobacteriales</taxon>
        <taxon>Weeksellaceae</taxon>
        <taxon>Chryseobacterium group</taxon>
        <taxon>Chryseobacterium</taxon>
    </lineage>
</organism>
<accession>A0A1H6H7S5</accession>
<sequence length="140" mass="16042">MEITAIKERLSLSAILQHYHLEPKNKMLHCFYHEDKTASLQVNPEKNFYKRHSCGKTGDVIQFIEDYEKISKHEVIKKAKSFLVNHEKSTVTDTSGTARPIGQTLISVEKSALFLENTFSYFRKALYCSPPAKEYTGKGI</sequence>
<dbReference type="GO" id="GO:0003899">
    <property type="term" value="F:DNA-directed RNA polymerase activity"/>
    <property type="evidence" value="ECO:0007669"/>
    <property type="project" value="InterPro"/>
</dbReference>
<name>A0A1H6H7S5_CHRCI</name>
<dbReference type="GO" id="GO:0003677">
    <property type="term" value="F:DNA binding"/>
    <property type="evidence" value="ECO:0007669"/>
    <property type="project" value="InterPro"/>
</dbReference>
<proteinExistence type="predicted"/>
<feature type="domain" description="Zinc finger CHC2-type" evidence="1">
    <location>
        <begin position="30"/>
        <end position="80"/>
    </location>
</feature>
<dbReference type="InterPro" id="IPR002694">
    <property type="entry name" value="Znf_CHC2"/>
</dbReference>
<dbReference type="EMBL" id="FNWQ01000002">
    <property type="protein sequence ID" value="SEH31851.1"/>
    <property type="molecule type" value="Genomic_DNA"/>
</dbReference>
<dbReference type="Pfam" id="PF01807">
    <property type="entry name" value="Zn_ribbon_DnaG"/>
    <property type="match status" value="1"/>
</dbReference>
<dbReference type="InterPro" id="IPR036977">
    <property type="entry name" value="DNA_primase_Znf_CHC2"/>
</dbReference>
<dbReference type="SMART" id="SM00400">
    <property type="entry name" value="ZnF_CHCC"/>
    <property type="match status" value="1"/>
</dbReference>
<reference evidence="2 3" key="1">
    <citation type="submission" date="2016-10" db="EMBL/GenBank/DDBJ databases">
        <authorList>
            <person name="de Groot N.N."/>
        </authorList>
    </citation>
    <scope>NUCLEOTIDE SEQUENCE [LARGE SCALE GENOMIC DNA]</scope>
    <source>
        <strain evidence="2 3">DSM 23031</strain>
    </source>
</reference>
<protein>
    <submittedName>
        <fullName evidence="2">CHC2 zinc finger</fullName>
    </submittedName>
</protein>
<evidence type="ECO:0000313" key="2">
    <source>
        <dbReference type="EMBL" id="SEH31851.1"/>
    </source>
</evidence>
<dbReference type="GO" id="GO:0006260">
    <property type="term" value="P:DNA replication"/>
    <property type="evidence" value="ECO:0007669"/>
    <property type="project" value="InterPro"/>
</dbReference>
<dbReference type="GO" id="GO:0008270">
    <property type="term" value="F:zinc ion binding"/>
    <property type="evidence" value="ECO:0007669"/>
    <property type="project" value="InterPro"/>
</dbReference>
<gene>
    <name evidence="2" type="ORF">SAMN05421593_1587</name>
</gene>
<dbReference type="RefSeq" id="WP_228424808.1">
    <property type="nucleotide sequence ID" value="NZ_FNWQ01000002.1"/>
</dbReference>
<dbReference type="Gene3D" id="3.90.580.10">
    <property type="entry name" value="Zinc finger, CHC2-type domain"/>
    <property type="match status" value="1"/>
</dbReference>